<sequence>MSIKKQFFKSKDLCKVTWTINKKEAKGIENISLSGSFNNWSLQENPFTKMKNGNFKLVMELPKDVSYEYRYLVNGTQWVNEEEADRYVDNRVSNEQNCVLTL</sequence>
<keyword evidence="2" id="KW-0418">Kinase</keyword>
<organism evidence="2 3">
    <name type="scientific">Reichenbachiella agariperforans</name>
    <dbReference type="NCBI Taxonomy" id="156994"/>
    <lineage>
        <taxon>Bacteria</taxon>
        <taxon>Pseudomonadati</taxon>
        <taxon>Bacteroidota</taxon>
        <taxon>Cytophagia</taxon>
        <taxon>Cytophagales</taxon>
        <taxon>Reichenbachiellaceae</taxon>
        <taxon>Reichenbachiella</taxon>
    </lineage>
</organism>
<dbReference type="Gene3D" id="2.60.40.10">
    <property type="entry name" value="Immunoglobulins"/>
    <property type="match status" value="1"/>
</dbReference>
<evidence type="ECO:0000313" key="2">
    <source>
        <dbReference type="EMBL" id="SHK97229.1"/>
    </source>
</evidence>
<protein>
    <submittedName>
        <fullName evidence="2">Glycogen recognition site of AMP-activated protein kinase</fullName>
    </submittedName>
</protein>
<dbReference type="InterPro" id="IPR032640">
    <property type="entry name" value="AMPK1_CBM"/>
</dbReference>
<dbReference type="CDD" id="cd07184">
    <property type="entry name" value="E_set_Isoamylase_like_N"/>
    <property type="match status" value="1"/>
</dbReference>
<name>A0A1M6WUF9_REIAG</name>
<accession>A0A1M6WUF9</accession>
<dbReference type="InterPro" id="IPR013783">
    <property type="entry name" value="Ig-like_fold"/>
</dbReference>
<keyword evidence="2" id="KW-0808">Transferase</keyword>
<dbReference type="AlphaFoldDB" id="A0A1M6WUF9"/>
<dbReference type="Proteomes" id="UP000184474">
    <property type="component" value="Unassembled WGS sequence"/>
</dbReference>
<evidence type="ECO:0000259" key="1">
    <source>
        <dbReference type="Pfam" id="PF16561"/>
    </source>
</evidence>
<evidence type="ECO:0000313" key="3">
    <source>
        <dbReference type="Proteomes" id="UP000184474"/>
    </source>
</evidence>
<reference evidence="3" key="1">
    <citation type="submission" date="2016-11" db="EMBL/GenBank/DDBJ databases">
        <authorList>
            <person name="Varghese N."/>
            <person name="Submissions S."/>
        </authorList>
    </citation>
    <scope>NUCLEOTIDE SEQUENCE [LARGE SCALE GENOMIC DNA]</scope>
    <source>
        <strain evidence="3">DSM 26134</strain>
    </source>
</reference>
<dbReference type="EMBL" id="FRAA01000015">
    <property type="protein sequence ID" value="SHK97229.1"/>
    <property type="molecule type" value="Genomic_DNA"/>
</dbReference>
<dbReference type="InterPro" id="IPR014756">
    <property type="entry name" value="Ig_E-set"/>
</dbReference>
<dbReference type="SUPFAM" id="SSF81296">
    <property type="entry name" value="E set domains"/>
    <property type="match status" value="1"/>
</dbReference>
<dbReference type="STRING" id="156994.SAMN04488028_1155"/>
<dbReference type="Pfam" id="PF16561">
    <property type="entry name" value="AMPK1_CBM"/>
    <property type="match status" value="1"/>
</dbReference>
<dbReference type="GO" id="GO:0016301">
    <property type="term" value="F:kinase activity"/>
    <property type="evidence" value="ECO:0007669"/>
    <property type="project" value="UniProtKB-KW"/>
</dbReference>
<keyword evidence="3" id="KW-1185">Reference proteome</keyword>
<gene>
    <name evidence="2" type="ORF">SAMN04488028_1155</name>
</gene>
<feature type="domain" description="AMP-activated protein kinase glycogen-binding" evidence="1">
    <location>
        <begin position="27"/>
        <end position="89"/>
    </location>
</feature>
<proteinExistence type="predicted"/>
<dbReference type="RefSeq" id="WP_073125699.1">
    <property type="nucleotide sequence ID" value="NZ_FRAA01000015.1"/>
</dbReference>